<evidence type="ECO:0000313" key="9">
    <source>
        <dbReference type="Proteomes" id="UP001290861"/>
    </source>
</evidence>
<dbReference type="InterPro" id="IPR050738">
    <property type="entry name" value="Sulfatase"/>
</dbReference>
<evidence type="ECO:0000313" key="8">
    <source>
        <dbReference type="EMBL" id="MDZ8117879.1"/>
    </source>
</evidence>
<evidence type="ECO:0000256" key="3">
    <source>
        <dbReference type="ARBA" id="ARBA00022723"/>
    </source>
</evidence>
<feature type="domain" description="Sulfatase N-terminal" evidence="7">
    <location>
        <begin position="24"/>
        <end position="367"/>
    </location>
</feature>
<dbReference type="PANTHER" id="PTHR42693">
    <property type="entry name" value="ARYLSULFATASE FAMILY MEMBER"/>
    <property type="match status" value="1"/>
</dbReference>
<sequence>MKKGLIAAAVIVLGFSAYAEKRRPNVLFIITDDQFKEQFGFLGGQALTPNIDRLAREGIYFENGFVSSSVCSPSRYTCMSGHFASRCPQPYFQTGTTEDGVTRILWNIGFAEGQPNIPNVLQKAGYKTGFTGKWHLNGTMHLINNDIPKGADPYDPGIRKIMRSNQEIICNEIKRFGFDFVQAAFGGNPNDDKTLVATGCNVHNQEWNTKAAIDFIEQNKDEPWYLYFAPTLMHVPDTFASLTGDPRKSGMGILDEPITGVQPSRESVLERTKAAGIPDRNRAATWLDDGIGAIQDKLEELGLTEDTLVIYFNDNGMEYHSKGTCYQGGVRTQIMAYWPGVIEPGARPQELVQNVDFAPTFFELAGVEPPKNMILDGESLLPILRGESPENWRDAVYSEIGLARSVSSKDWSYVAFYVPPSLQRTKEERVKEAKEYYYGPMLAEHPWMADEYPFLEDAPYFQLGMQPGGFAFERWQLKDPENTPWAPSYFDQDQLFNIRQDPTEIENLAANPEYKAQLEKMQKLLVEYLDDLPGTYPGLKD</sequence>
<evidence type="ECO:0000256" key="5">
    <source>
        <dbReference type="ARBA" id="ARBA00022801"/>
    </source>
</evidence>
<dbReference type="Pfam" id="PF00884">
    <property type="entry name" value="Sulfatase"/>
    <property type="match status" value="1"/>
</dbReference>
<evidence type="ECO:0000259" key="7">
    <source>
        <dbReference type="Pfam" id="PF00884"/>
    </source>
</evidence>
<dbReference type="PANTHER" id="PTHR42693:SF42">
    <property type="entry name" value="ARYLSULFATASE G"/>
    <property type="match status" value="1"/>
</dbReference>
<comment type="similarity">
    <text evidence="2">Belongs to the sulfatase family.</text>
</comment>
<evidence type="ECO:0000256" key="2">
    <source>
        <dbReference type="ARBA" id="ARBA00008779"/>
    </source>
</evidence>
<organism evidence="8 9">
    <name type="scientific">Pontiella agarivorans</name>
    <dbReference type="NCBI Taxonomy" id="3038953"/>
    <lineage>
        <taxon>Bacteria</taxon>
        <taxon>Pseudomonadati</taxon>
        <taxon>Kiritimatiellota</taxon>
        <taxon>Kiritimatiellia</taxon>
        <taxon>Kiritimatiellales</taxon>
        <taxon>Pontiellaceae</taxon>
        <taxon>Pontiella</taxon>
    </lineage>
</organism>
<name>A0ABU5MUI8_9BACT</name>
<dbReference type="InterPro" id="IPR000917">
    <property type="entry name" value="Sulfatase_N"/>
</dbReference>
<dbReference type="SUPFAM" id="SSF53649">
    <property type="entry name" value="Alkaline phosphatase-like"/>
    <property type="match status" value="1"/>
</dbReference>
<keyword evidence="9" id="KW-1185">Reference proteome</keyword>
<keyword evidence="5" id="KW-0378">Hydrolase</keyword>
<evidence type="ECO:0000256" key="4">
    <source>
        <dbReference type="ARBA" id="ARBA00022729"/>
    </source>
</evidence>
<dbReference type="Gene3D" id="3.40.720.10">
    <property type="entry name" value="Alkaline Phosphatase, subunit A"/>
    <property type="match status" value="2"/>
</dbReference>
<proteinExistence type="inferred from homology"/>
<keyword evidence="4" id="KW-0732">Signal</keyword>
<evidence type="ECO:0000256" key="1">
    <source>
        <dbReference type="ARBA" id="ARBA00001913"/>
    </source>
</evidence>
<gene>
    <name evidence="8" type="ORF">P9H32_04505</name>
</gene>
<keyword evidence="6" id="KW-0106">Calcium</keyword>
<evidence type="ECO:0000256" key="6">
    <source>
        <dbReference type="ARBA" id="ARBA00022837"/>
    </source>
</evidence>
<protein>
    <submittedName>
        <fullName evidence="8">Sulfatase-like hydrolase/transferase</fullName>
    </submittedName>
</protein>
<comment type="cofactor">
    <cofactor evidence="1">
        <name>Ca(2+)</name>
        <dbReference type="ChEBI" id="CHEBI:29108"/>
    </cofactor>
</comment>
<dbReference type="InterPro" id="IPR017850">
    <property type="entry name" value="Alkaline_phosphatase_core_sf"/>
</dbReference>
<accession>A0ABU5MUI8</accession>
<dbReference type="EMBL" id="JARVCO010000006">
    <property type="protein sequence ID" value="MDZ8117879.1"/>
    <property type="molecule type" value="Genomic_DNA"/>
</dbReference>
<reference evidence="8 9" key="1">
    <citation type="journal article" date="2024" name="Appl. Environ. Microbiol.">
        <title>Pontiella agarivorans sp. nov., a novel marine anaerobic bacterium capable of degrading macroalgal polysaccharides and fixing nitrogen.</title>
        <authorList>
            <person name="Liu N."/>
            <person name="Kivenson V."/>
            <person name="Peng X."/>
            <person name="Cui Z."/>
            <person name="Lankiewicz T.S."/>
            <person name="Gosselin K.M."/>
            <person name="English C.J."/>
            <person name="Blair E.M."/>
            <person name="O'Malley M.A."/>
            <person name="Valentine D.L."/>
        </authorList>
    </citation>
    <scope>NUCLEOTIDE SEQUENCE [LARGE SCALE GENOMIC DNA]</scope>
    <source>
        <strain evidence="8 9">NLcol2</strain>
    </source>
</reference>
<dbReference type="Proteomes" id="UP001290861">
    <property type="component" value="Unassembled WGS sequence"/>
</dbReference>
<comment type="caution">
    <text evidence="8">The sequence shown here is derived from an EMBL/GenBank/DDBJ whole genome shotgun (WGS) entry which is preliminary data.</text>
</comment>
<keyword evidence="3" id="KW-0479">Metal-binding</keyword>